<comment type="caution">
    <text evidence="9">The sequence shown here is derived from an EMBL/GenBank/DDBJ whole genome shotgun (WGS) entry which is preliminary data.</text>
</comment>
<keyword evidence="3" id="KW-0645">Protease</keyword>
<evidence type="ECO:0000313" key="10">
    <source>
        <dbReference type="Proteomes" id="UP000664731"/>
    </source>
</evidence>
<evidence type="ECO:0000256" key="1">
    <source>
        <dbReference type="ARBA" id="ARBA00001947"/>
    </source>
</evidence>
<comment type="cofactor">
    <cofactor evidence="1">
        <name>Zn(2+)</name>
        <dbReference type="ChEBI" id="CHEBI:29105"/>
    </cofactor>
</comment>
<dbReference type="EMBL" id="JAFNME010000021">
    <property type="protein sequence ID" value="MBO1250208.1"/>
    <property type="molecule type" value="Genomic_DNA"/>
</dbReference>
<evidence type="ECO:0000256" key="4">
    <source>
        <dbReference type="ARBA" id="ARBA00022801"/>
    </source>
</evidence>
<protein>
    <submittedName>
        <fullName evidence="9">DUF2817 domain-containing protein</fullName>
    </submittedName>
</protein>
<proteinExistence type="inferred from homology"/>
<dbReference type="GO" id="GO:0004181">
    <property type="term" value="F:metallocarboxypeptidase activity"/>
    <property type="evidence" value="ECO:0007669"/>
    <property type="project" value="InterPro"/>
</dbReference>
<evidence type="ECO:0000256" key="6">
    <source>
        <dbReference type="ARBA" id="ARBA00023049"/>
    </source>
</evidence>
<dbReference type="Proteomes" id="UP000664731">
    <property type="component" value="Unassembled WGS sequence"/>
</dbReference>
<dbReference type="InterPro" id="IPR000834">
    <property type="entry name" value="Peptidase_M14"/>
</dbReference>
<dbReference type="GO" id="GO:0008270">
    <property type="term" value="F:zinc ion binding"/>
    <property type="evidence" value="ECO:0007669"/>
    <property type="project" value="InterPro"/>
</dbReference>
<dbReference type="RefSeq" id="WP_207575605.1">
    <property type="nucleotide sequence ID" value="NZ_JAFNME010000021.1"/>
</dbReference>
<keyword evidence="6" id="KW-0482">Metalloprotease</keyword>
<evidence type="ECO:0000256" key="5">
    <source>
        <dbReference type="ARBA" id="ARBA00022833"/>
    </source>
</evidence>
<comment type="similarity">
    <text evidence="2 7">Belongs to the peptidase M14 family.</text>
</comment>
<evidence type="ECO:0000256" key="7">
    <source>
        <dbReference type="PROSITE-ProRule" id="PRU01379"/>
    </source>
</evidence>
<evidence type="ECO:0000313" key="9">
    <source>
        <dbReference type="EMBL" id="MBO1250208.1"/>
    </source>
</evidence>
<dbReference type="Gene3D" id="3.40.630.10">
    <property type="entry name" value="Zn peptidases"/>
    <property type="match status" value="1"/>
</dbReference>
<keyword evidence="5" id="KW-0862">Zinc</keyword>
<comment type="caution">
    <text evidence="7">Lacks conserved residue(s) required for the propagation of feature annotation.</text>
</comment>
<feature type="domain" description="Peptidase M14" evidence="8">
    <location>
        <begin position="17"/>
        <end position="280"/>
    </location>
</feature>
<name>A0A939H1K0_9BURK</name>
<organism evidence="9 10">
    <name type="scientific">Comamonas denitrificans</name>
    <dbReference type="NCBI Taxonomy" id="117506"/>
    <lineage>
        <taxon>Bacteria</taxon>
        <taxon>Pseudomonadati</taxon>
        <taxon>Pseudomonadota</taxon>
        <taxon>Betaproteobacteria</taxon>
        <taxon>Burkholderiales</taxon>
        <taxon>Comamonadaceae</taxon>
        <taxon>Comamonas</taxon>
    </lineage>
</organism>
<accession>A0A939H1K0</accession>
<sequence>ATPPAPVPHAVLPLPDDPAISAAICAPWLQRWAALAPTLCLSAQLAPSGAQSVQGLPLAWRDVAPAQAEHAAAAQRVLVVGAIHGDELTAAALALHWVALAEQVSARQAVHWRFIPVLNPDGFLARPATRTNASGVDLNRNFPTPNWAEESVQYWEKRTRRDPRRWPGPAALSEPESQFLHRQMAEFAPDLVVSIHAPYGVLDFDGPQTPPSKLGMLQLSQLGVFPGSLGNYGGLQQGVPVVTIELHHALRMPQRREVEAMWQDLLGWMGKHLPHKASNQ</sequence>
<dbReference type="GO" id="GO:0006508">
    <property type="term" value="P:proteolysis"/>
    <property type="evidence" value="ECO:0007669"/>
    <property type="project" value="UniProtKB-KW"/>
</dbReference>
<dbReference type="PANTHER" id="PTHR11705:SF143">
    <property type="entry name" value="SLL0236 PROTEIN"/>
    <property type="match status" value="1"/>
</dbReference>
<dbReference type="SUPFAM" id="SSF53187">
    <property type="entry name" value="Zn-dependent exopeptidases"/>
    <property type="match status" value="1"/>
</dbReference>
<feature type="non-terminal residue" evidence="9">
    <location>
        <position position="1"/>
    </location>
</feature>
<reference evidence="9" key="1">
    <citation type="submission" date="2021-03" db="EMBL/GenBank/DDBJ databases">
        <title>Comamonas denitrificans.</title>
        <authorList>
            <person name="Finster K."/>
        </authorList>
    </citation>
    <scope>NUCLEOTIDE SEQUENCE</scope>
    <source>
        <strain evidence="9">MM2021_4</strain>
    </source>
</reference>
<keyword evidence="4" id="KW-0378">Hydrolase</keyword>
<evidence type="ECO:0000259" key="8">
    <source>
        <dbReference type="PROSITE" id="PS52035"/>
    </source>
</evidence>
<gene>
    <name evidence="9" type="ORF">J1777_10290</name>
</gene>
<dbReference type="GO" id="GO:0005615">
    <property type="term" value="C:extracellular space"/>
    <property type="evidence" value="ECO:0007669"/>
    <property type="project" value="TreeGrafter"/>
</dbReference>
<dbReference type="Pfam" id="PF00246">
    <property type="entry name" value="Peptidase_M14"/>
    <property type="match status" value="1"/>
</dbReference>
<keyword evidence="10" id="KW-1185">Reference proteome</keyword>
<evidence type="ECO:0000256" key="2">
    <source>
        <dbReference type="ARBA" id="ARBA00005988"/>
    </source>
</evidence>
<dbReference type="SMART" id="SM00631">
    <property type="entry name" value="Zn_pept"/>
    <property type="match status" value="1"/>
</dbReference>
<dbReference type="AlphaFoldDB" id="A0A939H1K0"/>
<dbReference type="PROSITE" id="PS52035">
    <property type="entry name" value="PEPTIDASE_M14"/>
    <property type="match status" value="1"/>
</dbReference>
<evidence type="ECO:0000256" key="3">
    <source>
        <dbReference type="ARBA" id="ARBA00022670"/>
    </source>
</evidence>
<dbReference type="PANTHER" id="PTHR11705">
    <property type="entry name" value="PROTEASE FAMILY M14 CARBOXYPEPTIDASE A,B"/>
    <property type="match status" value="1"/>
</dbReference>